<reference evidence="2 3" key="1">
    <citation type="submission" date="2019-01" db="EMBL/GenBank/DDBJ databases">
        <authorList>
            <person name="Sayadi A."/>
        </authorList>
    </citation>
    <scope>NUCLEOTIDE SEQUENCE [LARGE SCALE GENOMIC DNA]</scope>
</reference>
<sequence length="174" mass="19767">MYVLCIYKQANNNLVYNLLTMSRDSNGKKIWTPKELSKVPIGELKSIRVSIKRSNIATTGPSTDLIRGIDDPKVISQLVHCKRGYYDATLILQVMQAKGRISELCDLRRPIFDRDDVVVNSEEQIGSVDSRLESPRSRNLSRSASRSSRSPECNRRDDRSKKKGEEKRTHPFAG</sequence>
<feature type="region of interest" description="Disordered" evidence="1">
    <location>
        <begin position="123"/>
        <end position="174"/>
    </location>
</feature>
<gene>
    <name evidence="2" type="ORF">CALMAC_LOCUS4175</name>
</gene>
<proteinExistence type="predicted"/>
<dbReference type="AlphaFoldDB" id="A0A653BWD5"/>
<evidence type="ECO:0000313" key="2">
    <source>
        <dbReference type="EMBL" id="VEN39780.1"/>
    </source>
</evidence>
<dbReference type="Proteomes" id="UP000410492">
    <property type="component" value="Unassembled WGS sequence"/>
</dbReference>
<evidence type="ECO:0000256" key="1">
    <source>
        <dbReference type="SAM" id="MobiDB-lite"/>
    </source>
</evidence>
<evidence type="ECO:0000313" key="3">
    <source>
        <dbReference type="Proteomes" id="UP000410492"/>
    </source>
</evidence>
<protein>
    <submittedName>
        <fullName evidence="2">Uncharacterized protein</fullName>
    </submittedName>
</protein>
<organism evidence="2 3">
    <name type="scientific">Callosobruchus maculatus</name>
    <name type="common">Southern cowpea weevil</name>
    <name type="synonym">Pulse bruchid</name>
    <dbReference type="NCBI Taxonomy" id="64391"/>
    <lineage>
        <taxon>Eukaryota</taxon>
        <taxon>Metazoa</taxon>
        <taxon>Ecdysozoa</taxon>
        <taxon>Arthropoda</taxon>
        <taxon>Hexapoda</taxon>
        <taxon>Insecta</taxon>
        <taxon>Pterygota</taxon>
        <taxon>Neoptera</taxon>
        <taxon>Endopterygota</taxon>
        <taxon>Coleoptera</taxon>
        <taxon>Polyphaga</taxon>
        <taxon>Cucujiformia</taxon>
        <taxon>Chrysomeloidea</taxon>
        <taxon>Chrysomelidae</taxon>
        <taxon>Bruchinae</taxon>
        <taxon>Bruchini</taxon>
        <taxon>Callosobruchus</taxon>
    </lineage>
</organism>
<name>A0A653BWD5_CALMS</name>
<dbReference type="EMBL" id="CAACVG010005941">
    <property type="protein sequence ID" value="VEN39780.1"/>
    <property type="molecule type" value="Genomic_DNA"/>
</dbReference>
<keyword evidence="3" id="KW-1185">Reference proteome</keyword>
<feature type="compositionally biased region" description="Basic and acidic residues" evidence="1">
    <location>
        <begin position="152"/>
        <end position="174"/>
    </location>
</feature>
<feature type="compositionally biased region" description="Low complexity" evidence="1">
    <location>
        <begin position="137"/>
        <end position="150"/>
    </location>
</feature>
<accession>A0A653BWD5</accession>